<proteinExistence type="predicted"/>
<keyword evidence="1" id="KW-0812">Transmembrane</keyword>
<organism evidence="2">
    <name type="scientific">viral metagenome</name>
    <dbReference type="NCBI Taxonomy" id="1070528"/>
    <lineage>
        <taxon>unclassified sequences</taxon>
        <taxon>metagenomes</taxon>
        <taxon>organismal metagenomes</taxon>
    </lineage>
</organism>
<keyword evidence="1" id="KW-1133">Transmembrane helix</keyword>
<feature type="transmembrane region" description="Helical" evidence="1">
    <location>
        <begin position="115"/>
        <end position="133"/>
    </location>
</feature>
<dbReference type="EMBL" id="MT142691">
    <property type="protein sequence ID" value="QJA87243.1"/>
    <property type="molecule type" value="Genomic_DNA"/>
</dbReference>
<evidence type="ECO:0000313" key="2">
    <source>
        <dbReference type="EMBL" id="QJA87243.1"/>
    </source>
</evidence>
<keyword evidence="1" id="KW-0472">Membrane</keyword>
<gene>
    <name evidence="2" type="ORF">MM415B03027_0011</name>
</gene>
<dbReference type="AlphaFoldDB" id="A0A6M3KYG0"/>
<sequence>MSTIAVITLSTMALAALVLSVVMIREYLNDRPVVVRSKRDSLLMRALGWVFNLVGYDFMRRAWTTIGSRTIYAPTTVPQAKIDDYNNGWTHSLNGHPRPLEHEMIHTRQAKRYPIIWQVSYLLLPVPVLFAWFRWRWEREAYLNDITKYGRDVDEVVDVMWSIYGWCWPKPLMRRWFKRRAGR</sequence>
<evidence type="ECO:0000256" key="1">
    <source>
        <dbReference type="SAM" id="Phobius"/>
    </source>
</evidence>
<name>A0A6M3KYG0_9ZZZZ</name>
<reference evidence="2" key="1">
    <citation type="submission" date="2020-03" db="EMBL/GenBank/DDBJ databases">
        <title>The deep terrestrial virosphere.</title>
        <authorList>
            <person name="Holmfeldt K."/>
            <person name="Nilsson E."/>
            <person name="Simone D."/>
            <person name="Lopez-Fernandez M."/>
            <person name="Wu X."/>
            <person name="de Brujin I."/>
            <person name="Lundin D."/>
            <person name="Andersson A."/>
            <person name="Bertilsson S."/>
            <person name="Dopson M."/>
        </authorList>
    </citation>
    <scope>NUCLEOTIDE SEQUENCE</scope>
    <source>
        <strain evidence="2">MM415B03027</strain>
    </source>
</reference>
<accession>A0A6M3KYG0</accession>
<protein>
    <submittedName>
        <fullName evidence="2">Uncharacterized protein</fullName>
    </submittedName>
</protein>